<name>A0A8T0H9R2_CERPU</name>
<protein>
    <recommendedName>
        <fullName evidence="18">Protein kinase domain-containing protein</fullName>
    </recommendedName>
</protein>
<comment type="similarity">
    <text evidence="2">Belongs to the protein kinase superfamily. Ser/Thr protein kinase family.</text>
</comment>
<dbReference type="GO" id="GO:0033612">
    <property type="term" value="F:receptor serine/threonine kinase binding"/>
    <property type="evidence" value="ECO:0007669"/>
    <property type="project" value="TreeGrafter"/>
</dbReference>
<keyword evidence="8" id="KW-0677">Repeat</keyword>
<feature type="chain" id="PRO_5036274479" description="Protein kinase domain-containing protein" evidence="17">
    <location>
        <begin position="37"/>
        <end position="856"/>
    </location>
</feature>
<evidence type="ECO:0000256" key="6">
    <source>
        <dbReference type="ARBA" id="ARBA00022692"/>
    </source>
</evidence>
<dbReference type="GO" id="GO:0004674">
    <property type="term" value="F:protein serine/threonine kinase activity"/>
    <property type="evidence" value="ECO:0007669"/>
    <property type="project" value="UniProtKB-KW"/>
</dbReference>
<dbReference type="Gene3D" id="1.10.510.10">
    <property type="entry name" value="Transferase(Phosphotransferase) domain 1"/>
    <property type="match status" value="1"/>
</dbReference>
<dbReference type="GO" id="GO:0005524">
    <property type="term" value="F:ATP binding"/>
    <property type="evidence" value="ECO:0007669"/>
    <property type="project" value="UniProtKB-UniRule"/>
</dbReference>
<evidence type="ECO:0000256" key="3">
    <source>
        <dbReference type="ARBA" id="ARBA00022527"/>
    </source>
</evidence>
<dbReference type="PROSITE" id="PS50011">
    <property type="entry name" value="PROTEIN_KINASE_DOM"/>
    <property type="match status" value="1"/>
</dbReference>
<proteinExistence type="inferred from homology"/>
<evidence type="ECO:0000256" key="10">
    <source>
        <dbReference type="ARBA" id="ARBA00022777"/>
    </source>
</evidence>
<dbReference type="PROSITE" id="PS51450">
    <property type="entry name" value="LRR"/>
    <property type="match status" value="1"/>
</dbReference>
<dbReference type="Pfam" id="PF08263">
    <property type="entry name" value="LRRNT_2"/>
    <property type="match status" value="1"/>
</dbReference>
<evidence type="ECO:0000256" key="15">
    <source>
        <dbReference type="PROSITE-ProRule" id="PRU10141"/>
    </source>
</evidence>
<evidence type="ECO:0000313" key="20">
    <source>
        <dbReference type="Proteomes" id="UP000822688"/>
    </source>
</evidence>
<dbReference type="InterPro" id="IPR011009">
    <property type="entry name" value="Kinase-like_dom_sf"/>
</dbReference>
<dbReference type="InterPro" id="IPR017441">
    <property type="entry name" value="Protein_kinase_ATP_BS"/>
</dbReference>
<feature type="signal peptide" evidence="17">
    <location>
        <begin position="1"/>
        <end position="36"/>
    </location>
</feature>
<evidence type="ECO:0000259" key="18">
    <source>
        <dbReference type="PROSITE" id="PS50011"/>
    </source>
</evidence>
<dbReference type="PANTHER" id="PTHR48056">
    <property type="entry name" value="LRR RECEPTOR-LIKE SERINE/THREONINE-PROTEIN KINASE-RELATED"/>
    <property type="match status" value="1"/>
</dbReference>
<evidence type="ECO:0000256" key="8">
    <source>
        <dbReference type="ARBA" id="ARBA00022737"/>
    </source>
</evidence>
<evidence type="ECO:0000256" key="14">
    <source>
        <dbReference type="ARBA" id="ARBA00023180"/>
    </source>
</evidence>
<evidence type="ECO:0000256" key="17">
    <source>
        <dbReference type="SAM" id="SignalP"/>
    </source>
</evidence>
<keyword evidence="5" id="KW-0808">Transferase</keyword>
<evidence type="ECO:0000256" key="9">
    <source>
        <dbReference type="ARBA" id="ARBA00022741"/>
    </source>
</evidence>
<dbReference type="SUPFAM" id="SSF52058">
    <property type="entry name" value="L domain-like"/>
    <property type="match status" value="1"/>
</dbReference>
<keyword evidence="9 15" id="KW-0547">Nucleotide-binding</keyword>
<dbReference type="GO" id="GO:0016020">
    <property type="term" value="C:membrane"/>
    <property type="evidence" value="ECO:0007669"/>
    <property type="project" value="UniProtKB-SubCell"/>
</dbReference>
<dbReference type="InterPro" id="IPR032675">
    <property type="entry name" value="LRR_dom_sf"/>
</dbReference>
<evidence type="ECO:0000256" key="12">
    <source>
        <dbReference type="ARBA" id="ARBA00022989"/>
    </source>
</evidence>
<dbReference type="Pfam" id="PF00069">
    <property type="entry name" value="Pkinase"/>
    <property type="match status" value="1"/>
</dbReference>
<dbReference type="Proteomes" id="UP000822688">
    <property type="component" value="Chromosome 7"/>
</dbReference>
<dbReference type="Gene3D" id="3.30.200.20">
    <property type="entry name" value="Phosphorylase Kinase, domain 1"/>
    <property type="match status" value="1"/>
</dbReference>
<dbReference type="Gene3D" id="3.80.10.10">
    <property type="entry name" value="Ribonuclease Inhibitor"/>
    <property type="match status" value="2"/>
</dbReference>
<keyword evidence="10" id="KW-0418">Kinase</keyword>
<feature type="transmembrane region" description="Helical" evidence="16">
    <location>
        <begin position="441"/>
        <end position="466"/>
    </location>
</feature>
<dbReference type="InterPro" id="IPR050647">
    <property type="entry name" value="Plant_LRR-RLKs"/>
</dbReference>
<dbReference type="PANTHER" id="PTHR48056:SF78">
    <property type="entry name" value="PROTEIN KINASE DOMAIN-CONTAINING PROTEIN"/>
    <property type="match status" value="1"/>
</dbReference>
<feature type="domain" description="Protein kinase" evidence="18">
    <location>
        <begin position="505"/>
        <end position="785"/>
    </location>
</feature>
<dbReference type="InterPro" id="IPR001611">
    <property type="entry name" value="Leu-rich_rpt"/>
</dbReference>
<evidence type="ECO:0000256" key="1">
    <source>
        <dbReference type="ARBA" id="ARBA00004479"/>
    </source>
</evidence>
<feature type="binding site" evidence="15">
    <location>
        <position position="533"/>
    </location>
    <ligand>
        <name>ATP</name>
        <dbReference type="ChEBI" id="CHEBI:30616"/>
    </ligand>
</feature>
<dbReference type="InterPro" id="IPR000719">
    <property type="entry name" value="Prot_kinase_dom"/>
</dbReference>
<sequence length="856" mass="95956">MAALRGVRQRCLLECRLGFKVVLLLQLYLRTDFVTCDNETIVYHPYELDALQKLWNEWNKSTPDTSINLARWSSSQMKPCESDIGYWRGVTCLRPFCASETTCNKSLTYQVKVIGLSLSNASLVGTLPDVFWLPEETYLPSLSHLELIGNPNLTGPLPTTLNNSWLYVLDLHDNAFNGTIPNDLLFPRTLQYLDLSGNQITGGYPLEQFRKPQNSLQSFNIGRNKFSGVIRTDAFQNKTKLQKIDISHNNFTGQLPDLSKNTELRYLDVAENQFEGPLPNLTAFASLRYVNLGGNHFTGTLTNLSDFINVSVTTTVNVSNNALSGPPLPNLKASDLGHVKELYLDSNGITGTLDVAQIFRESQAVVNISAVKLRVLSLMHNNISDVKYETQNMWNQNGLVVRLQGNPYCLSKDVNTSDAKRCFCNQLCYITPVNRAERRKIITISVTSSTVAVALIVLVAVGAILLRNRRYRRYLLLQFQQKFDEFDVKPTIYSYNELKAATRDFHEENKLGQGGYGAVYKGVLANGNMVAVKQLYVKTLQTGLDEFSNEVVLITGMKHRNLVNLKGCCLREGSRILVYEYVDNYDVARVLLGPQRQVVSWPSRLRICLGVAHGLHYLHALAQPRVIHRDIKASNILLDKNLEPKVADFGLALLFPDEESHLMTVHVAGTKGYLAPEYATLGQVSDKVDVYSFGVLCLEIISGRRNIDESLPQEQVYLTPWAWSLNESNKLIELVDPTLHLNDDEMEDVQRVIKIALLCIQMASEKRPTMARIVSMLQSDTQSVVAVLPDAQGEVQPYHTIFAGLNRPPQESGSGLTTVTEESEISSMDGFSSESQHILRELNNRSDVELVGIRAR</sequence>
<keyword evidence="7 17" id="KW-0732">Signal</keyword>
<evidence type="ECO:0000256" key="2">
    <source>
        <dbReference type="ARBA" id="ARBA00008684"/>
    </source>
</evidence>
<keyword evidence="20" id="KW-1185">Reference proteome</keyword>
<dbReference type="PROSITE" id="PS00107">
    <property type="entry name" value="PROTEIN_KINASE_ATP"/>
    <property type="match status" value="1"/>
</dbReference>
<dbReference type="FunFam" id="1.10.510.10:FF:000590">
    <property type="entry name" value="PR5-like receptor kinase"/>
    <property type="match status" value="1"/>
</dbReference>
<accession>A0A8T0H9R2</accession>
<evidence type="ECO:0000256" key="5">
    <source>
        <dbReference type="ARBA" id="ARBA00022679"/>
    </source>
</evidence>
<gene>
    <name evidence="19" type="ORF">KC19_7G097100</name>
</gene>
<evidence type="ECO:0000256" key="11">
    <source>
        <dbReference type="ARBA" id="ARBA00022840"/>
    </source>
</evidence>
<keyword evidence="6 16" id="KW-0812">Transmembrane</keyword>
<keyword evidence="3" id="KW-0723">Serine/threonine-protein kinase</keyword>
<comment type="caution">
    <text evidence="19">The sequence shown here is derived from an EMBL/GenBank/DDBJ whole genome shotgun (WGS) entry which is preliminary data.</text>
</comment>
<reference evidence="19" key="1">
    <citation type="submission" date="2020-06" db="EMBL/GenBank/DDBJ databases">
        <title>WGS assembly of Ceratodon purpureus strain R40.</title>
        <authorList>
            <person name="Carey S.B."/>
            <person name="Jenkins J."/>
            <person name="Shu S."/>
            <person name="Lovell J.T."/>
            <person name="Sreedasyam A."/>
            <person name="Maumus F."/>
            <person name="Tiley G.P."/>
            <person name="Fernandez-Pozo N."/>
            <person name="Barry K."/>
            <person name="Chen C."/>
            <person name="Wang M."/>
            <person name="Lipzen A."/>
            <person name="Daum C."/>
            <person name="Saski C.A."/>
            <person name="Payton A.C."/>
            <person name="Mcbreen J.C."/>
            <person name="Conrad R.E."/>
            <person name="Kollar L.M."/>
            <person name="Olsson S."/>
            <person name="Huttunen S."/>
            <person name="Landis J.B."/>
            <person name="Wickett N.J."/>
            <person name="Johnson M.G."/>
            <person name="Rensing S.A."/>
            <person name="Grimwood J."/>
            <person name="Schmutz J."/>
            <person name="Mcdaniel S.F."/>
        </authorList>
    </citation>
    <scope>NUCLEOTIDE SEQUENCE</scope>
    <source>
        <strain evidence="19">R40</strain>
    </source>
</reference>
<dbReference type="EMBL" id="CM026428">
    <property type="protein sequence ID" value="KAG0566922.1"/>
    <property type="molecule type" value="Genomic_DNA"/>
</dbReference>
<comment type="subcellular location">
    <subcellularLocation>
        <location evidence="1">Membrane</location>
        <topology evidence="1">Single-pass type I membrane protein</topology>
    </subcellularLocation>
</comment>
<keyword evidence="14" id="KW-0325">Glycoprotein</keyword>
<evidence type="ECO:0000256" key="16">
    <source>
        <dbReference type="SAM" id="Phobius"/>
    </source>
</evidence>
<keyword evidence="12 16" id="KW-1133">Transmembrane helix</keyword>
<evidence type="ECO:0000256" key="4">
    <source>
        <dbReference type="ARBA" id="ARBA00022614"/>
    </source>
</evidence>
<keyword evidence="11 15" id="KW-0067">ATP-binding</keyword>
<keyword evidence="13 16" id="KW-0472">Membrane</keyword>
<dbReference type="InterPro" id="IPR008271">
    <property type="entry name" value="Ser/Thr_kinase_AS"/>
</dbReference>
<evidence type="ECO:0000313" key="19">
    <source>
        <dbReference type="EMBL" id="KAG0566919.1"/>
    </source>
</evidence>
<dbReference type="Pfam" id="PF00560">
    <property type="entry name" value="LRR_1"/>
    <property type="match status" value="1"/>
</dbReference>
<dbReference type="CDD" id="cd14066">
    <property type="entry name" value="STKc_IRAK"/>
    <property type="match status" value="1"/>
</dbReference>
<dbReference type="PROSITE" id="PS00108">
    <property type="entry name" value="PROTEIN_KINASE_ST"/>
    <property type="match status" value="1"/>
</dbReference>
<evidence type="ECO:0000256" key="7">
    <source>
        <dbReference type="ARBA" id="ARBA00022729"/>
    </source>
</evidence>
<dbReference type="FunFam" id="3.30.200.20:FF:000415">
    <property type="entry name" value="receptor-like serine/threonine-protein kinase NCRK"/>
    <property type="match status" value="1"/>
</dbReference>
<organism evidence="19 20">
    <name type="scientific">Ceratodon purpureus</name>
    <name type="common">Fire moss</name>
    <name type="synonym">Dicranum purpureum</name>
    <dbReference type="NCBI Taxonomy" id="3225"/>
    <lineage>
        <taxon>Eukaryota</taxon>
        <taxon>Viridiplantae</taxon>
        <taxon>Streptophyta</taxon>
        <taxon>Embryophyta</taxon>
        <taxon>Bryophyta</taxon>
        <taxon>Bryophytina</taxon>
        <taxon>Bryopsida</taxon>
        <taxon>Dicranidae</taxon>
        <taxon>Pseudoditrichales</taxon>
        <taxon>Ditrichaceae</taxon>
        <taxon>Ceratodon</taxon>
    </lineage>
</organism>
<dbReference type="EMBL" id="CM026428">
    <property type="protein sequence ID" value="KAG0566919.1"/>
    <property type="molecule type" value="Genomic_DNA"/>
</dbReference>
<dbReference type="SUPFAM" id="SSF56112">
    <property type="entry name" value="Protein kinase-like (PK-like)"/>
    <property type="match status" value="1"/>
</dbReference>
<dbReference type="Pfam" id="PF13516">
    <property type="entry name" value="LRR_6"/>
    <property type="match status" value="2"/>
</dbReference>
<dbReference type="InterPro" id="IPR013210">
    <property type="entry name" value="LRR_N_plant-typ"/>
</dbReference>
<evidence type="ECO:0000256" key="13">
    <source>
        <dbReference type="ARBA" id="ARBA00023136"/>
    </source>
</evidence>
<keyword evidence="4" id="KW-0433">Leucine-rich repeat</keyword>
<dbReference type="AlphaFoldDB" id="A0A8T0H9R2"/>
<dbReference type="SMART" id="SM00220">
    <property type="entry name" value="S_TKc"/>
    <property type="match status" value="1"/>
</dbReference>